<dbReference type="GO" id="GO:0032259">
    <property type="term" value="P:methylation"/>
    <property type="evidence" value="ECO:0007669"/>
    <property type="project" value="UniProtKB-KW"/>
</dbReference>
<evidence type="ECO:0000259" key="5">
    <source>
        <dbReference type="Pfam" id="PF22435"/>
    </source>
</evidence>
<dbReference type="Gene3D" id="3.40.1280.10">
    <property type="match status" value="1"/>
</dbReference>
<dbReference type="GO" id="GO:0008168">
    <property type="term" value="F:methyltransferase activity"/>
    <property type="evidence" value="ECO:0007669"/>
    <property type="project" value="UniProtKB-KW"/>
</dbReference>
<dbReference type="CDD" id="cd18109">
    <property type="entry name" value="SpoU-like_RNA-MTase"/>
    <property type="match status" value="1"/>
</dbReference>
<protein>
    <submittedName>
        <fullName evidence="6">RNA methyltransferase</fullName>
    </submittedName>
</protein>
<dbReference type="PANTHER" id="PTHR43191">
    <property type="entry name" value="RRNA METHYLTRANSFERASE 3"/>
    <property type="match status" value="1"/>
</dbReference>
<dbReference type="EMBL" id="JAKZMM010000011">
    <property type="protein sequence ID" value="MCJ2380129.1"/>
    <property type="molecule type" value="Genomic_DNA"/>
</dbReference>
<name>A0ABT0BZC6_9BACT</name>
<dbReference type="SUPFAM" id="SSF55315">
    <property type="entry name" value="L30e-like"/>
    <property type="match status" value="1"/>
</dbReference>
<comment type="caution">
    <text evidence="6">The sequence shown here is derived from an EMBL/GenBank/DDBJ whole genome shotgun (WGS) entry which is preliminary data.</text>
</comment>
<keyword evidence="3" id="KW-0808">Transferase</keyword>
<evidence type="ECO:0000256" key="2">
    <source>
        <dbReference type="ARBA" id="ARBA00022603"/>
    </source>
</evidence>
<dbReference type="InterPro" id="IPR001537">
    <property type="entry name" value="SpoU_MeTrfase"/>
</dbReference>
<gene>
    <name evidence="6" type="ORF">MUN53_05790</name>
</gene>
<dbReference type="InterPro" id="IPR053888">
    <property type="entry name" value="MRM3-like_sub_bind"/>
</dbReference>
<keyword evidence="2 6" id="KW-0489">Methyltransferase</keyword>
<evidence type="ECO:0000259" key="4">
    <source>
        <dbReference type="Pfam" id="PF00588"/>
    </source>
</evidence>
<dbReference type="PANTHER" id="PTHR43191:SF2">
    <property type="entry name" value="RRNA METHYLTRANSFERASE 3, MITOCHONDRIAL"/>
    <property type="match status" value="1"/>
</dbReference>
<organism evidence="6 7">
    <name type="scientific">Parabacteroides faecalis</name>
    <dbReference type="NCBI Taxonomy" id="2924040"/>
    <lineage>
        <taxon>Bacteria</taxon>
        <taxon>Pseudomonadati</taxon>
        <taxon>Bacteroidota</taxon>
        <taxon>Bacteroidia</taxon>
        <taxon>Bacteroidales</taxon>
        <taxon>Tannerellaceae</taxon>
        <taxon>Parabacteroides</taxon>
    </lineage>
</organism>
<evidence type="ECO:0000313" key="7">
    <source>
        <dbReference type="Proteomes" id="UP001165444"/>
    </source>
</evidence>
<evidence type="ECO:0000313" key="6">
    <source>
        <dbReference type="EMBL" id="MCJ2380129.1"/>
    </source>
</evidence>
<feature type="domain" description="tRNA/rRNA methyltransferase SpoU type" evidence="4">
    <location>
        <begin position="103"/>
        <end position="244"/>
    </location>
</feature>
<dbReference type="Gene3D" id="3.30.1330.30">
    <property type="match status" value="1"/>
</dbReference>
<dbReference type="InterPro" id="IPR029028">
    <property type="entry name" value="Alpha/beta_knot_MTases"/>
</dbReference>
<dbReference type="Pfam" id="PF00588">
    <property type="entry name" value="SpoU_methylase"/>
    <property type="match status" value="1"/>
</dbReference>
<evidence type="ECO:0000256" key="3">
    <source>
        <dbReference type="ARBA" id="ARBA00022679"/>
    </source>
</evidence>
<comment type="similarity">
    <text evidence="1">Belongs to the class IV-like SAM-binding methyltransferase superfamily. RNA methyltransferase TrmH family.</text>
</comment>
<dbReference type="InterPro" id="IPR029064">
    <property type="entry name" value="Ribosomal_eL30-like_sf"/>
</dbReference>
<reference evidence="6 7" key="1">
    <citation type="submission" date="2022-03" db="EMBL/GenBank/DDBJ databases">
        <title>Parabacteroides sp. nov. isolated from swine feces.</title>
        <authorList>
            <person name="Bak J.E."/>
        </authorList>
    </citation>
    <scope>NUCLEOTIDE SEQUENCE [LARGE SCALE GENOMIC DNA]</scope>
    <source>
        <strain evidence="6 7">AGMB00274</strain>
    </source>
</reference>
<dbReference type="InterPro" id="IPR029026">
    <property type="entry name" value="tRNA_m1G_MTases_N"/>
</dbReference>
<dbReference type="SUPFAM" id="SSF75217">
    <property type="entry name" value="alpha/beta knot"/>
    <property type="match status" value="1"/>
</dbReference>
<dbReference type="Pfam" id="PF22435">
    <property type="entry name" value="MRM3-like_sub_bind"/>
    <property type="match status" value="1"/>
</dbReference>
<dbReference type="RefSeq" id="WP_243323849.1">
    <property type="nucleotide sequence ID" value="NZ_JAKZMM010000011.1"/>
</dbReference>
<accession>A0ABT0BZC6</accession>
<keyword evidence="7" id="KW-1185">Reference proteome</keyword>
<proteinExistence type="inferred from homology"/>
<dbReference type="Proteomes" id="UP001165444">
    <property type="component" value="Unassembled WGS sequence"/>
</dbReference>
<feature type="domain" description="MRM3-like substrate binding" evidence="5">
    <location>
        <begin position="5"/>
        <end position="85"/>
    </location>
</feature>
<sequence>MLSKNKIKYIHSLELKKNRIAERAFVAEGNKLVADMLPFFACKLLVAKPCWMATQGDISAEELLVAEEEDIRKASFLKNPQDVLAVFAMPDWQIETASPQQDLVLALDGIQDPGNLGTIIRLADWFGIEHIVCSKDTADVFNPKVVQATMGALAHVKVCYTDLETYLTACRKQSIPVYGTFLDGENMYDRTISSRGVIVMGNEGNGIRPEIEALVSEKLYIPNYPPERETAESLNVAIATAVVCAEFRRREGMKPDLK</sequence>
<dbReference type="InterPro" id="IPR051259">
    <property type="entry name" value="rRNA_Methyltransferase"/>
</dbReference>
<evidence type="ECO:0000256" key="1">
    <source>
        <dbReference type="ARBA" id="ARBA00007228"/>
    </source>
</evidence>